<evidence type="ECO:0000259" key="3">
    <source>
        <dbReference type="PROSITE" id="PS50801"/>
    </source>
</evidence>
<dbReference type="InterPro" id="IPR002645">
    <property type="entry name" value="STAS_dom"/>
</dbReference>
<evidence type="ECO:0000313" key="4">
    <source>
        <dbReference type="EMBL" id="MCR6490761.1"/>
    </source>
</evidence>
<protein>
    <recommendedName>
        <fullName evidence="2">Anti-sigma factor antagonist</fullName>
    </recommendedName>
</protein>
<name>A0A9X2NMZ4_9PSEU</name>
<dbReference type="InterPro" id="IPR003658">
    <property type="entry name" value="Anti-sigma_ant"/>
</dbReference>
<evidence type="ECO:0000313" key="5">
    <source>
        <dbReference type="Proteomes" id="UP001144096"/>
    </source>
</evidence>
<dbReference type="EMBL" id="JAMXQV010000055">
    <property type="protein sequence ID" value="MCR6490761.1"/>
    <property type="molecule type" value="Genomic_DNA"/>
</dbReference>
<dbReference type="PROSITE" id="PS50801">
    <property type="entry name" value="STAS"/>
    <property type="match status" value="1"/>
</dbReference>
<organism evidence="4 5">
    <name type="scientific">Amycolatopsis iheyensis</name>
    <dbReference type="NCBI Taxonomy" id="2945988"/>
    <lineage>
        <taxon>Bacteria</taxon>
        <taxon>Bacillati</taxon>
        <taxon>Actinomycetota</taxon>
        <taxon>Actinomycetes</taxon>
        <taxon>Pseudonocardiales</taxon>
        <taxon>Pseudonocardiaceae</taxon>
        <taxon>Amycolatopsis</taxon>
    </lineage>
</organism>
<dbReference type="NCBIfam" id="TIGR00377">
    <property type="entry name" value="ant_ant_sig"/>
    <property type="match status" value="1"/>
</dbReference>
<sequence length="126" mass="12791">MTIPAPCGVITQNDGAVILALAGELDLATAPEARALAALAHDEAAAGARKLLVIDLRAITFLASMGLELLADQRSRAARTGVAIALVATTRAVTRVLDIAGLTAQFVSCADVESALTSSKLPPAES</sequence>
<evidence type="ECO:0000256" key="1">
    <source>
        <dbReference type="ARBA" id="ARBA00009013"/>
    </source>
</evidence>
<dbReference type="SUPFAM" id="SSF52091">
    <property type="entry name" value="SpoIIaa-like"/>
    <property type="match status" value="1"/>
</dbReference>
<dbReference type="GO" id="GO:0043856">
    <property type="term" value="F:anti-sigma factor antagonist activity"/>
    <property type="evidence" value="ECO:0007669"/>
    <property type="project" value="InterPro"/>
</dbReference>
<dbReference type="AlphaFoldDB" id="A0A9X2NMZ4"/>
<dbReference type="InterPro" id="IPR036513">
    <property type="entry name" value="STAS_dom_sf"/>
</dbReference>
<proteinExistence type="inferred from homology"/>
<keyword evidence="5" id="KW-1185">Reference proteome</keyword>
<dbReference type="RefSeq" id="WP_257927334.1">
    <property type="nucleotide sequence ID" value="NZ_JAMXQV010000055.1"/>
</dbReference>
<feature type="domain" description="STAS" evidence="3">
    <location>
        <begin position="10"/>
        <end position="119"/>
    </location>
</feature>
<comment type="similarity">
    <text evidence="1 2">Belongs to the anti-sigma-factor antagonist family.</text>
</comment>
<dbReference type="CDD" id="cd07043">
    <property type="entry name" value="STAS_anti-anti-sigma_factors"/>
    <property type="match status" value="1"/>
</dbReference>
<reference evidence="4" key="1">
    <citation type="submission" date="2022-06" db="EMBL/GenBank/DDBJ databases">
        <title>Amycolatopsis iheyaensis sp. nov., a new species of the genus Amycolatopsis isolated from soil in Iheya island, Japan.</title>
        <authorList>
            <person name="Ngamcharungchit C."/>
            <person name="Kanto H."/>
            <person name="Take A."/>
            <person name="Intra B."/>
            <person name="Matsumoto A."/>
            <person name="Panbangred W."/>
            <person name="Inahashi Y."/>
        </authorList>
    </citation>
    <scope>NUCLEOTIDE SEQUENCE</scope>
    <source>
        <strain evidence="4">OK19-0408</strain>
    </source>
</reference>
<comment type="caution">
    <text evidence="4">The sequence shown here is derived from an EMBL/GenBank/DDBJ whole genome shotgun (WGS) entry which is preliminary data.</text>
</comment>
<dbReference type="Proteomes" id="UP001144096">
    <property type="component" value="Unassembled WGS sequence"/>
</dbReference>
<dbReference type="PANTHER" id="PTHR33495">
    <property type="entry name" value="ANTI-SIGMA FACTOR ANTAGONIST TM_1081-RELATED-RELATED"/>
    <property type="match status" value="1"/>
</dbReference>
<gene>
    <name evidence="4" type="ORF">M8542_49015</name>
</gene>
<dbReference type="PANTHER" id="PTHR33495:SF13">
    <property type="entry name" value="ANTI-SIGMA-F FACTOR ANTAGONIST RSFB"/>
    <property type="match status" value="1"/>
</dbReference>
<dbReference type="Pfam" id="PF01740">
    <property type="entry name" value="STAS"/>
    <property type="match status" value="1"/>
</dbReference>
<dbReference type="Gene3D" id="3.30.750.24">
    <property type="entry name" value="STAS domain"/>
    <property type="match status" value="1"/>
</dbReference>
<accession>A0A9X2NMZ4</accession>
<evidence type="ECO:0000256" key="2">
    <source>
        <dbReference type="RuleBase" id="RU003749"/>
    </source>
</evidence>